<dbReference type="STRING" id="1664694.A0A0N0NI16"/>
<dbReference type="GO" id="GO:0005634">
    <property type="term" value="C:nucleus"/>
    <property type="evidence" value="ECO:0007669"/>
    <property type="project" value="UniProtKB-SubCell"/>
</dbReference>
<sequence>MQPCRNCILRRIPSSCRPFARADLTPRQLPAEHSIAHQRQSKEPSAKQSSRVAGNLAKEPSGAGDALSHGRDNDKPPLGQLWKSRGAPAFFGSSYFGPQVAAAFLDSPAPYIQPGAGMSQRSTNVRPFRSEAGPFSQMWDLLGLLPRQRSTVDRLINCYFVQLNGDIDAVHEKSFRQQYERFYCRDFGKDDVTTVDIRWLALLFIILAFASQLDCPPDAGPEVQRQYEESSMSFFWACRKAIVIAPSFYGESIDLVRAGILVTRFCIFTQRITESWLTVGFASRLAMAQGFHIDGVQWKLSRRETEIRRRLWCQLYLLDRMISLALGRPYAIVDNLSLPQEPENVFLDEAGDLEAETIEAQPIEDRPTPTVLAIYSYRLAKVIGKIHEQTFGMNKCSYREVTTLEAQLVSWRQSLPRYLALKDPDRSLDRTHRYLKWHRHYLHTAFHFACVTLHRPFVWRFSISDQYRYSREICYTAACADLKTRLDHNPEENADENISWGLGVPRLFNSAIILGMLAIRDQSHGKQDYRALNNDLQYFCEKETSDIWVNDFRLAEVKVIELCIDRLKRGPLSKEATSLTDSRALSAPKGQGQRSANPVQPTQSASQAVQTPEFVDGERGLQRTGQVHLEQQGQHRLLPVASQEQHSEPWKEGEAWPTRDADEVQPFFQPIGDFSDLFSFPGPTDLDTWQGVIDCMDHQLFGEQFQGF</sequence>
<dbReference type="GO" id="GO:0003677">
    <property type="term" value="F:DNA binding"/>
    <property type="evidence" value="ECO:0007669"/>
    <property type="project" value="InterPro"/>
</dbReference>
<dbReference type="OrthoDB" id="6486656at2759"/>
<feature type="compositionally biased region" description="Polar residues" evidence="3">
    <location>
        <begin position="592"/>
        <end position="610"/>
    </location>
</feature>
<feature type="compositionally biased region" description="Basic and acidic residues" evidence="3">
    <location>
        <begin position="645"/>
        <end position="654"/>
    </location>
</feature>
<keyword evidence="2" id="KW-0539">Nucleus</keyword>
<dbReference type="RefSeq" id="XP_017995284.1">
    <property type="nucleotide sequence ID" value="XM_018150546.1"/>
</dbReference>
<evidence type="ECO:0000256" key="2">
    <source>
        <dbReference type="ARBA" id="ARBA00023242"/>
    </source>
</evidence>
<feature type="region of interest" description="Disordered" evidence="3">
    <location>
        <begin position="575"/>
        <end position="610"/>
    </location>
</feature>
<reference evidence="5 6" key="1">
    <citation type="submission" date="2015-06" db="EMBL/GenBank/DDBJ databases">
        <title>Draft genome of the ant-associated black yeast Phialophora attae CBS 131958.</title>
        <authorList>
            <person name="Moreno L.F."/>
            <person name="Stielow B.J."/>
            <person name="de Hoog S."/>
            <person name="Vicente V.A."/>
            <person name="Weiss V.A."/>
            <person name="de Vries M."/>
            <person name="Cruz L.M."/>
            <person name="Souza E.M."/>
        </authorList>
    </citation>
    <scope>NUCLEOTIDE SEQUENCE [LARGE SCALE GENOMIC DNA]</scope>
    <source>
        <strain evidence="5 6">CBS 131958</strain>
    </source>
</reference>
<feature type="domain" description="Xylanolytic transcriptional activator regulatory" evidence="4">
    <location>
        <begin position="275"/>
        <end position="348"/>
    </location>
</feature>
<comment type="caution">
    <text evidence="5">The sequence shown here is derived from an EMBL/GenBank/DDBJ whole genome shotgun (WGS) entry which is preliminary data.</text>
</comment>
<dbReference type="GeneID" id="28742426"/>
<name>A0A0N0NI16_9EURO</name>
<dbReference type="SMART" id="SM00906">
    <property type="entry name" value="Fungal_trans"/>
    <property type="match status" value="1"/>
</dbReference>
<dbReference type="AlphaFoldDB" id="A0A0N0NI16"/>
<feature type="region of interest" description="Disordered" evidence="3">
    <location>
        <begin position="627"/>
        <end position="654"/>
    </location>
</feature>
<feature type="region of interest" description="Disordered" evidence="3">
    <location>
        <begin position="32"/>
        <end position="79"/>
    </location>
</feature>
<dbReference type="Pfam" id="PF04082">
    <property type="entry name" value="Fungal_trans"/>
    <property type="match status" value="1"/>
</dbReference>
<dbReference type="GO" id="GO:0008270">
    <property type="term" value="F:zinc ion binding"/>
    <property type="evidence" value="ECO:0007669"/>
    <property type="project" value="InterPro"/>
</dbReference>
<comment type="subcellular location">
    <subcellularLocation>
        <location evidence="1">Nucleus</location>
    </subcellularLocation>
</comment>
<organism evidence="5 6">
    <name type="scientific">Cyphellophora attinorum</name>
    <dbReference type="NCBI Taxonomy" id="1664694"/>
    <lineage>
        <taxon>Eukaryota</taxon>
        <taxon>Fungi</taxon>
        <taxon>Dikarya</taxon>
        <taxon>Ascomycota</taxon>
        <taxon>Pezizomycotina</taxon>
        <taxon>Eurotiomycetes</taxon>
        <taxon>Chaetothyriomycetidae</taxon>
        <taxon>Chaetothyriales</taxon>
        <taxon>Cyphellophoraceae</taxon>
        <taxon>Cyphellophora</taxon>
    </lineage>
</organism>
<dbReference type="EMBL" id="LFJN01000041">
    <property type="protein sequence ID" value="KPI35321.1"/>
    <property type="molecule type" value="Genomic_DNA"/>
</dbReference>
<evidence type="ECO:0000256" key="1">
    <source>
        <dbReference type="ARBA" id="ARBA00004123"/>
    </source>
</evidence>
<gene>
    <name evidence="5" type="ORF">AB675_9967</name>
</gene>
<evidence type="ECO:0000313" key="5">
    <source>
        <dbReference type="EMBL" id="KPI35321.1"/>
    </source>
</evidence>
<dbReference type="PANTHER" id="PTHR31001">
    <property type="entry name" value="UNCHARACTERIZED TRANSCRIPTIONAL REGULATORY PROTEIN"/>
    <property type="match status" value="1"/>
</dbReference>
<dbReference type="CDD" id="cd12148">
    <property type="entry name" value="fungal_TF_MHR"/>
    <property type="match status" value="1"/>
</dbReference>
<dbReference type="PANTHER" id="PTHR31001:SF87">
    <property type="entry name" value="COL-21"/>
    <property type="match status" value="1"/>
</dbReference>
<evidence type="ECO:0000256" key="3">
    <source>
        <dbReference type="SAM" id="MobiDB-lite"/>
    </source>
</evidence>
<dbReference type="Proteomes" id="UP000038010">
    <property type="component" value="Unassembled WGS sequence"/>
</dbReference>
<accession>A0A0N0NI16</accession>
<proteinExistence type="predicted"/>
<protein>
    <submittedName>
        <fullName evidence="5">Putative transcriptional regulatory protein</fullName>
    </submittedName>
</protein>
<evidence type="ECO:0000259" key="4">
    <source>
        <dbReference type="SMART" id="SM00906"/>
    </source>
</evidence>
<dbReference type="InterPro" id="IPR007219">
    <property type="entry name" value="XnlR_reg_dom"/>
</dbReference>
<dbReference type="VEuPathDB" id="FungiDB:AB675_9967"/>
<dbReference type="InterPro" id="IPR050613">
    <property type="entry name" value="Sec_Metabolite_Reg"/>
</dbReference>
<keyword evidence="6" id="KW-1185">Reference proteome</keyword>
<evidence type="ECO:0000313" key="6">
    <source>
        <dbReference type="Proteomes" id="UP000038010"/>
    </source>
</evidence>
<dbReference type="GO" id="GO:0006351">
    <property type="term" value="P:DNA-templated transcription"/>
    <property type="evidence" value="ECO:0007669"/>
    <property type="project" value="InterPro"/>
</dbReference>